<reference evidence="1 2" key="1">
    <citation type="submission" date="2024-09" db="EMBL/GenBank/DDBJ databases">
        <authorList>
            <person name="Sun Q."/>
            <person name="Mori K."/>
        </authorList>
    </citation>
    <scope>NUCLEOTIDE SEQUENCE [LARGE SCALE GENOMIC DNA]</scope>
    <source>
        <strain evidence="1 2">JCM 3324</strain>
    </source>
</reference>
<dbReference type="RefSeq" id="WP_345392607.1">
    <property type="nucleotide sequence ID" value="NZ_BAAAXS010000001.1"/>
</dbReference>
<dbReference type="Proteomes" id="UP001589568">
    <property type="component" value="Unassembled WGS sequence"/>
</dbReference>
<dbReference type="EMBL" id="JBHMCF010000038">
    <property type="protein sequence ID" value="MFB9474560.1"/>
    <property type="molecule type" value="Genomic_DNA"/>
</dbReference>
<accession>A0ABV5NW54</accession>
<comment type="caution">
    <text evidence="1">The sequence shown here is derived from an EMBL/GenBank/DDBJ whole genome shotgun (WGS) entry which is preliminary data.</text>
</comment>
<proteinExistence type="predicted"/>
<organism evidence="1 2">
    <name type="scientific">Nonomuraea salmonea</name>
    <dbReference type="NCBI Taxonomy" id="46181"/>
    <lineage>
        <taxon>Bacteria</taxon>
        <taxon>Bacillati</taxon>
        <taxon>Actinomycetota</taxon>
        <taxon>Actinomycetes</taxon>
        <taxon>Streptosporangiales</taxon>
        <taxon>Streptosporangiaceae</taxon>
        <taxon>Nonomuraea</taxon>
    </lineage>
</organism>
<name>A0ABV5NW54_9ACTN</name>
<evidence type="ECO:0008006" key="3">
    <source>
        <dbReference type="Google" id="ProtNLM"/>
    </source>
</evidence>
<gene>
    <name evidence="1" type="ORF">ACFFR3_34125</name>
</gene>
<sequence>MTQTLDPTHRVVGSYREYAVMFTDQQQTMVEDFGMDREAAECAHREMEAMGTANAEVVARDITVAYGPWEPVAGETSNGNAA</sequence>
<evidence type="ECO:0000313" key="1">
    <source>
        <dbReference type="EMBL" id="MFB9474560.1"/>
    </source>
</evidence>
<keyword evidence="2" id="KW-1185">Reference proteome</keyword>
<evidence type="ECO:0000313" key="2">
    <source>
        <dbReference type="Proteomes" id="UP001589568"/>
    </source>
</evidence>
<protein>
    <recommendedName>
        <fullName evidence="3">DUF1059 domain-containing protein</fullName>
    </recommendedName>
</protein>